<dbReference type="GO" id="GO:0016746">
    <property type="term" value="F:acyltransferase activity"/>
    <property type="evidence" value="ECO:0007669"/>
    <property type="project" value="UniProtKB-KW"/>
</dbReference>
<dbReference type="PANTHER" id="PTHR34180:SF1">
    <property type="entry name" value="BETA-ALANYL-DOPAMINE_CARCININE HYDROLASE"/>
    <property type="match status" value="1"/>
</dbReference>
<protein>
    <submittedName>
        <fullName evidence="2">C45 family autoproteolytic acyltransferase/hydolase</fullName>
    </submittedName>
</protein>
<keyword evidence="2" id="KW-0012">Acyltransferase</keyword>
<reference evidence="3" key="1">
    <citation type="journal article" date="2019" name="Int. J. Syst. Evol. Microbiol.">
        <title>The Global Catalogue of Microorganisms (GCM) 10K type strain sequencing project: providing services to taxonomists for standard genome sequencing and annotation.</title>
        <authorList>
            <consortium name="The Broad Institute Genomics Platform"/>
            <consortium name="The Broad Institute Genome Sequencing Center for Infectious Disease"/>
            <person name="Wu L."/>
            <person name="Ma J."/>
        </authorList>
    </citation>
    <scope>NUCLEOTIDE SEQUENCE [LARGE SCALE GENOMIC DNA]</scope>
    <source>
        <strain evidence="3">JCM 15672</strain>
    </source>
</reference>
<dbReference type="PANTHER" id="PTHR34180">
    <property type="entry name" value="PEPTIDASE C45"/>
    <property type="match status" value="1"/>
</dbReference>
<feature type="domain" description="Peptidase C45 hydrolase" evidence="1">
    <location>
        <begin position="158"/>
        <end position="290"/>
    </location>
</feature>
<dbReference type="Gene3D" id="3.60.60.10">
    <property type="entry name" value="Penicillin V Acylase, Chain A"/>
    <property type="match status" value="1"/>
</dbReference>
<evidence type="ECO:0000313" key="3">
    <source>
        <dbReference type="Proteomes" id="UP001501196"/>
    </source>
</evidence>
<dbReference type="Gene3D" id="1.10.10.2120">
    <property type="match status" value="1"/>
</dbReference>
<evidence type="ECO:0000313" key="2">
    <source>
        <dbReference type="EMBL" id="GAA2037451.1"/>
    </source>
</evidence>
<dbReference type="RefSeq" id="WP_344373498.1">
    <property type="nucleotide sequence ID" value="NZ_BAAAPW010000003.1"/>
</dbReference>
<proteinExistence type="predicted"/>
<name>A0ABP5G259_9MICO</name>
<sequence length="356" mass="38158">MTITVSFTTATTPFERGRSFGAANAADLRANWEGYRAFFGLFDLSDAAVREVADGCRERLAGWAPDLAIELDGLAEGAGLERWETAAMTARSEVVAPFRAPGECSTAIHLPEGAPPRTLQTWDWNDRMTEGKVVHRYATSAGRTVTTFTEFGILAKIGVTDAGLGVHFNLLQHDADGGEPGVPVHAVARRILDEATTVDDAEAIARSAPVSASVVFSVVTWDGERADAAAIECSPVGVARVPVGDRGHLWHSNHFVDAGLATGERLGAIDPDTYERFDELARRIDALESPDLAERASAFVAHAEDGAALCCHPDPDVPAHARWRTQAMVSLDVAAARLHVRDGTPCVGDLREWLVV</sequence>
<accession>A0ABP5G259</accession>
<dbReference type="InterPro" id="IPR047801">
    <property type="entry name" value="Peptidase_C45"/>
</dbReference>
<gene>
    <name evidence="2" type="ORF">GCM10009819_22570</name>
</gene>
<dbReference type="Proteomes" id="UP001501196">
    <property type="component" value="Unassembled WGS sequence"/>
</dbReference>
<dbReference type="EMBL" id="BAAAPW010000003">
    <property type="protein sequence ID" value="GAA2037451.1"/>
    <property type="molecule type" value="Genomic_DNA"/>
</dbReference>
<keyword evidence="2" id="KW-0808">Transferase</keyword>
<dbReference type="Pfam" id="PF03417">
    <property type="entry name" value="AAT"/>
    <property type="match status" value="1"/>
</dbReference>
<organism evidence="2 3">
    <name type="scientific">Agromyces tropicus</name>
    <dbReference type="NCBI Taxonomy" id="555371"/>
    <lineage>
        <taxon>Bacteria</taxon>
        <taxon>Bacillati</taxon>
        <taxon>Actinomycetota</taxon>
        <taxon>Actinomycetes</taxon>
        <taxon>Micrococcales</taxon>
        <taxon>Microbacteriaceae</taxon>
        <taxon>Agromyces</taxon>
    </lineage>
</organism>
<dbReference type="InterPro" id="IPR005079">
    <property type="entry name" value="Peptidase_C45_hydrolase"/>
</dbReference>
<dbReference type="NCBIfam" id="NF040521">
    <property type="entry name" value="C45_proenzyme"/>
    <property type="match status" value="1"/>
</dbReference>
<evidence type="ECO:0000259" key="1">
    <source>
        <dbReference type="Pfam" id="PF03417"/>
    </source>
</evidence>
<keyword evidence="3" id="KW-1185">Reference proteome</keyword>
<comment type="caution">
    <text evidence="2">The sequence shown here is derived from an EMBL/GenBank/DDBJ whole genome shotgun (WGS) entry which is preliminary data.</text>
</comment>
<dbReference type="InterPro" id="IPR047794">
    <property type="entry name" value="C45_proenzyme-like"/>
</dbReference>